<dbReference type="Gene3D" id="3.10.20.30">
    <property type="match status" value="1"/>
</dbReference>
<dbReference type="PROSITE" id="PS51085">
    <property type="entry name" value="2FE2S_FER_2"/>
    <property type="match status" value="1"/>
</dbReference>
<sequence length="156" mass="16571">MQYVLNGAIADVPSEWHDESLLFVLREYHGLVGAKFGCGVGICGACTVIVDGMATRSCQVQTAELTPTTQVLTIEGLEVNGKLHPVQEAWLAHAVPQCGYCQSGQIMSAVALLADGDRADATASSDAILSAMNDNLCRCGTYQRIRDAVRDLIEAG</sequence>
<dbReference type="InterPro" id="IPR012675">
    <property type="entry name" value="Beta-grasp_dom_sf"/>
</dbReference>
<accession>A0A657LKU5</accession>
<dbReference type="InterPro" id="IPR051452">
    <property type="entry name" value="Diverse_Oxidoreductases"/>
</dbReference>
<evidence type="ECO:0000313" key="8">
    <source>
        <dbReference type="Proteomes" id="UP000182661"/>
    </source>
</evidence>
<dbReference type="GO" id="GO:0016491">
    <property type="term" value="F:oxidoreductase activity"/>
    <property type="evidence" value="ECO:0007669"/>
    <property type="project" value="UniProtKB-KW"/>
</dbReference>
<dbReference type="RefSeq" id="WP_087149367.1">
    <property type="nucleotide sequence ID" value="NZ_LSRP01000157.1"/>
</dbReference>
<proteinExistence type="predicted"/>
<evidence type="ECO:0000256" key="2">
    <source>
        <dbReference type="ARBA" id="ARBA00022723"/>
    </source>
</evidence>
<dbReference type="GO" id="GO:0051537">
    <property type="term" value="F:2 iron, 2 sulfur cluster binding"/>
    <property type="evidence" value="ECO:0007669"/>
    <property type="project" value="UniProtKB-KW"/>
</dbReference>
<dbReference type="Proteomes" id="UP000182661">
    <property type="component" value="Unassembled WGS sequence"/>
</dbReference>
<dbReference type="AlphaFoldDB" id="A0A657LKU5"/>
<keyword evidence="1" id="KW-0001">2Fe-2S</keyword>
<feature type="domain" description="2Fe-2S ferredoxin-type" evidence="6">
    <location>
        <begin position="1"/>
        <end position="77"/>
    </location>
</feature>
<evidence type="ECO:0000256" key="5">
    <source>
        <dbReference type="ARBA" id="ARBA00023014"/>
    </source>
</evidence>
<dbReference type="SUPFAM" id="SSF47741">
    <property type="entry name" value="CO dehydrogenase ISP C-domain like"/>
    <property type="match status" value="1"/>
</dbReference>
<dbReference type="EMBL" id="LSRP01000157">
    <property type="protein sequence ID" value="OJF89648.1"/>
    <property type="molecule type" value="Genomic_DNA"/>
</dbReference>
<dbReference type="PANTHER" id="PTHR44379:SF2">
    <property type="entry name" value="BLR6218 PROTEIN"/>
    <property type="match status" value="1"/>
</dbReference>
<dbReference type="InterPro" id="IPR036010">
    <property type="entry name" value="2Fe-2S_ferredoxin-like_sf"/>
</dbReference>
<evidence type="ECO:0000313" key="7">
    <source>
        <dbReference type="EMBL" id="OJF89648.1"/>
    </source>
</evidence>
<organism evidence="7 8">
    <name type="scientific">Pararhizobium antarcticum</name>
    <dbReference type="NCBI Taxonomy" id="1798805"/>
    <lineage>
        <taxon>Bacteria</taxon>
        <taxon>Pseudomonadati</taxon>
        <taxon>Pseudomonadota</taxon>
        <taxon>Alphaproteobacteria</taxon>
        <taxon>Hyphomicrobiales</taxon>
        <taxon>Rhizobiaceae</taxon>
        <taxon>Rhizobium/Agrobacterium group</taxon>
        <taxon>Pararhizobium</taxon>
    </lineage>
</organism>
<name>A0A657LKU5_9HYPH</name>
<dbReference type="Pfam" id="PF00111">
    <property type="entry name" value="Fer2"/>
    <property type="match status" value="1"/>
</dbReference>
<comment type="caution">
    <text evidence="7">The sequence shown here is derived from an EMBL/GenBank/DDBJ whole genome shotgun (WGS) entry which is preliminary data.</text>
</comment>
<dbReference type="InterPro" id="IPR036884">
    <property type="entry name" value="2Fe-2S-bd_dom_sf"/>
</dbReference>
<keyword evidence="3" id="KW-0560">Oxidoreductase</keyword>
<evidence type="ECO:0000259" key="6">
    <source>
        <dbReference type="PROSITE" id="PS51085"/>
    </source>
</evidence>
<dbReference type="Gene3D" id="1.10.150.120">
    <property type="entry name" value="[2Fe-2S]-binding domain"/>
    <property type="match status" value="1"/>
</dbReference>
<dbReference type="InterPro" id="IPR001041">
    <property type="entry name" value="2Fe-2S_ferredoxin-type"/>
</dbReference>
<dbReference type="InterPro" id="IPR006058">
    <property type="entry name" value="2Fe2S_fd_BS"/>
</dbReference>
<dbReference type="InterPro" id="IPR002888">
    <property type="entry name" value="2Fe-2S-bd"/>
</dbReference>
<gene>
    <name evidence="7" type="ORF">AX760_24860</name>
</gene>
<dbReference type="GO" id="GO:0046872">
    <property type="term" value="F:metal ion binding"/>
    <property type="evidence" value="ECO:0007669"/>
    <property type="project" value="UniProtKB-KW"/>
</dbReference>
<keyword evidence="2" id="KW-0479">Metal-binding</keyword>
<dbReference type="SUPFAM" id="SSF54292">
    <property type="entry name" value="2Fe-2S ferredoxin-like"/>
    <property type="match status" value="1"/>
</dbReference>
<evidence type="ECO:0000256" key="1">
    <source>
        <dbReference type="ARBA" id="ARBA00022714"/>
    </source>
</evidence>
<evidence type="ECO:0000256" key="4">
    <source>
        <dbReference type="ARBA" id="ARBA00023004"/>
    </source>
</evidence>
<evidence type="ECO:0000256" key="3">
    <source>
        <dbReference type="ARBA" id="ARBA00023002"/>
    </source>
</evidence>
<keyword evidence="8" id="KW-1185">Reference proteome</keyword>
<dbReference type="PANTHER" id="PTHR44379">
    <property type="entry name" value="OXIDOREDUCTASE WITH IRON-SULFUR SUBUNIT"/>
    <property type="match status" value="1"/>
</dbReference>
<dbReference type="OrthoDB" id="9806714at2"/>
<reference evidence="7 8" key="1">
    <citation type="submission" date="2016-02" db="EMBL/GenBank/DDBJ databases">
        <title>Genome sequencing of a beta-galactosidase producing bacteria Rhizobium sp. 59.</title>
        <authorList>
            <person name="Wang D."/>
            <person name="Kot W."/>
            <person name="Qin Y."/>
            <person name="Hansen L."/>
            <person name="Naqvi K."/>
            <person name="Rensing C."/>
        </authorList>
    </citation>
    <scope>NUCLEOTIDE SEQUENCE [LARGE SCALE GENOMIC DNA]</scope>
    <source>
        <strain evidence="7 8">59</strain>
    </source>
</reference>
<dbReference type="Pfam" id="PF01799">
    <property type="entry name" value="Fer2_2"/>
    <property type="match status" value="1"/>
</dbReference>
<protein>
    <submittedName>
        <fullName evidence="7">(2Fe-2S)-binding protein</fullName>
    </submittedName>
</protein>
<keyword evidence="4" id="KW-0408">Iron</keyword>
<keyword evidence="5" id="KW-0411">Iron-sulfur</keyword>
<dbReference type="PROSITE" id="PS00197">
    <property type="entry name" value="2FE2S_FER_1"/>
    <property type="match status" value="1"/>
</dbReference>